<feature type="chain" id="PRO_5046237068" evidence="2">
    <location>
        <begin position="23"/>
        <end position="205"/>
    </location>
</feature>
<sequence length="205" mass="22707">MKKAFILSLFAVGCMGMTCVHAEDNTEITLKRKCLKNNPLVVGETDQILLGKYVQVCDKNNEDQKNAYLVLAAERFYQIGKAFKALELVNYLESLHVHSNTLTDVKFLAATKIANDSIQQMRSQEMRYLASESTYPAGKELVASINAAKPASVLKEEVKSDAKPVVRQKRQETHIAKPVKVKPVTTKPVDSQPALPSSNPFATLN</sequence>
<dbReference type="RefSeq" id="WP_196337646.1">
    <property type="nucleotide sequence ID" value="NZ_VTDN01000007.1"/>
</dbReference>
<dbReference type="EMBL" id="VTDN01000007">
    <property type="protein sequence ID" value="MEB5477319.1"/>
    <property type="molecule type" value="Genomic_DNA"/>
</dbReference>
<accession>A0ABU6DVX8</accession>
<reference evidence="3 4" key="1">
    <citation type="submission" date="2019-08" db="EMBL/GenBank/DDBJ databases">
        <title>Five species of Acinetobacter isolated from floral nectar and animal pollinators.</title>
        <authorList>
            <person name="Hendry T.A."/>
        </authorList>
    </citation>
    <scope>NUCLEOTIDE SEQUENCE [LARGE SCALE GENOMIC DNA]</scope>
    <source>
        <strain evidence="3 4">MD18.27</strain>
    </source>
</reference>
<evidence type="ECO:0000256" key="2">
    <source>
        <dbReference type="SAM" id="SignalP"/>
    </source>
</evidence>
<dbReference type="Proteomes" id="UP001339883">
    <property type="component" value="Unassembled WGS sequence"/>
</dbReference>
<keyword evidence="4" id="KW-1185">Reference proteome</keyword>
<feature type="signal peptide" evidence="2">
    <location>
        <begin position="1"/>
        <end position="22"/>
    </location>
</feature>
<evidence type="ECO:0000313" key="4">
    <source>
        <dbReference type="Proteomes" id="UP001339883"/>
    </source>
</evidence>
<gene>
    <name evidence="3" type="ORF">I2F25_09735</name>
</gene>
<feature type="compositionally biased region" description="Basic and acidic residues" evidence="1">
    <location>
        <begin position="161"/>
        <end position="175"/>
    </location>
</feature>
<proteinExistence type="predicted"/>
<name>A0ABU6DVX8_9GAMM</name>
<evidence type="ECO:0000256" key="1">
    <source>
        <dbReference type="SAM" id="MobiDB-lite"/>
    </source>
</evidence>
<evidence type="ECO:0000313" key="3">
    <source>
        <dbReference type="EMBL" id="MEB5477319.1"/>
    </source>
</evidence>
<comment type="caution">
    <text evidence="3">The sequence shown here is derived from an EMBL/GenBank/DDBJ whole genome shotgun (WGS) entry which is preliminary data.</text>
</comment>
<feature type="region of interest" description="Disordered" evidence="1">
    <location>
        <begin position="161"/>
        <end position="205"/>
    </location>
</feature>
<feature type="compositionally biased region" description="Polar residues" evidence="1">
    <location>
        <begin position="194"/>
        <end position="205"/>
    </location>
</feature>
<organism evidence="3 4">
    <name type="scientific">Acinetobacter pollinis</name>
    <dbReference type="NCBI Taxonomy" id="2605270"/>
    <lineage>
        <taxon>Bacteria</taxon>
        <taxon>Pseudomonadati</taxon>
        <taxon>Pseudomonadota</taxon>
        <taxon>Gammaproteobacteria</taxon>
        <taxon>Moraxellales</taxon>
        <taxon>Moraxellaceae</taxon>
        <taxon>Acinetobacter</taxon>
    </lineage>
</organism>
<protein>
    <submittedName>
        <fullName evidence="3">Uncharacterized protein</fullName>
    </submittedName>
</protein>
<keyword evidence="2" id="KW-0732">Signal</keyword>